<dbReference type="Pfam" id="PF25597">
    <property type="entry name" value="SH3_retrovirus"/>
    <property type="match status" value="1"/>
</dbReference>
<evidence type="ECO:0000313" key="2">
    <source>
        <dbReference type="EMBL" id="KAK9708864.1"/>
    </source>
</evidence>
<name>A0AAW1JWI8_POPJA</name>
<comment type="caution">
    <text evidence="2">The sequence shown here is derived from an EMBL/GenBank/DDBJ whole genome shotgun (WGS) entry which is preliminary data.</text>
</comment>
<protein>
    <recommendedName>
        <fullName evidence="1">Retroviral polymerase SH3-like domain-containing protein</fullName>
    </recommendedName>
</protein>
<evidence type="ECO:0000259" key="1">
    <source>
        <dbReference type="Pfam" id="PF25597"/>
    </source>
</evidence>
<evidence type="ECO:0000313" key="3">
    <source>
        <dbReference type="Proteomes" id="UP001458880"/>
    </source>
</evidence>
<accession>A0AAW1JWI8</accession>
<gene>
    <name evidence="2" type="ORF">QE152_g26941</name>
</gene>
<dbReference type="PANTHER" id="PTHR42648:SF18">
    <property type="entry name" value="RETROTRANSPOSON, UNCLASSIFIED-LIKE PROTEIN"/>
    <property type="match status" value="1"/>
</dbReference>
<proteinExistence type="predicted"/>
<dbReference type="EMBL" id="JASPKY010000320">
    <property type="protein sequence ID" value="KAK9708864.1"/>
    <property type="molecule type" value="Genomic_DNA"/>
</dbReference>
<feature type="domain" description="Retroviral polymerase SH3-like" evidence="1">
    <location>
        <begin position="55"/>
        <end position="115"/>
    </location>
</feature>
<reference evidence="2 3" key="1">
    <citation type="journal article" date="2024" name="BMC Genomics">
        <title>De novo assembly and annotation of Popillia japonica's genome with initial clues to its potential as an invasive pest.</title>
        <authorList>
            <person name="Cucini C."/>
            <person name="Boschi S."/>
            <person name="Funari R."/>
            <person name="Cardaioli E."/>
            <person name="Iannotti N."/>
            <person name="Marturano G."/>
            <person name="Paoli F."/>
            <person name="Bruttini M."/>
            <person name="Carapelli A."/>
            <person name="Frati F."/>
            <person name="Nardi F."/>
        </authorList>
    </citation>
    <scope>NUCLEOTIDE SEQUENCE [LARGE SCALE GENOMIC DNA]</scope>
    <source>
        <strain evidence="2">DMR45628</strain>
    </source>
</reference>
<organism evidence="2 3">
    <name type="scientific">Popillia japonica</name>
    <name type="common">Japanese beetle</name>
    <dbReference type="NCBI Taxonomy" id="7064"/>
    <lineage>
        <taxon>Eukaryota</taxon>
        <taxon>Metazoa</taxon>
        <taxon>Ecdysozoa</taxon>
        <taxon>Arthropoda</taxon>
        <taxon>Hexapoda</taxon>
        <taxon>Insecta</taxon>
        <taxon>Pterygota</taxon>
        <taxon>Neoptera</taxon>
        <taxon>Endopterygota</taxon>
        <taxon>Coleoptera</taxon>
        <taxon>Polyphaga</taxon>
        <taxon>Scarabaeiformia</taxon>
        <taxon>Scarabaeidae</taxon>
        <taxon>Rutelinae</taxon>
        <taxon>Popillia</taxon>
    </lineage>
</organism>
<dbReference type="PANTHER" id="PTHR42648">
    <property type="entry name" value="TRANSPOSASE, PUTATIVE-RELATED"/>
    <property type="match status" value="1"/>
</dbReference>
<dbReference type="AlphaFoldDB" id="A0AAW1JWI8"/>
<sequence>MVYFIKHKSDAVECFKKFYNLVKNQFGYTIKVLKTPLEAWTGRKPDLEHIRVFGSVAYTHVPDQRRSKLDVKSRKLILVGYDGESNNYRLFDPVNKKITISRNVIFVEDVESDKDPNRSYMSFEFKNANIKGNEDVASERSGDKEEEEYLEEIESEQVPNLRPRQNIKPRKRYELNLVENDIPQIYEETTSDTLVTLVTMYMYNLLYVYV</sequence>
<dbReference type="InterPro" id="IPR057670">
    <property type="entry name" value="SH3_retrovirus"/>
</dbReference>
<keyword evidence="3" id="KW-1185">Reference proteome</keyword>
<dbReference type="Proteomes" id="UP001458880">
    <property type="component" value="Unassembled WGS sequence"/>
</dbReference>
<dbReference type="InterPro" id="IPR039537">
    <property type="entry name" value="Retrotran_Ty1/copia-like"/>
</dbReference>